<feature type="transmembrane region" description="Helical" evidence="1">
    <location>
        <begin position="18"/>
        <end position="39"/>
    </location>
</feature>
<sequence>MNNNLNCAEAMDLMNSRIAVGLLLASFTYGLDALVYLLADPENEVFKWIGFSSSLLAALWIFRAVGPSLWRKFKSKSMSHQEPESFITETFHKAIIKSWIFTIAALMVLKVFDRLIARLDLPVEFYINGLVFIMLFSASVAFLVMTYASDEDDQEEDLV</sequence>
<keyword evidence="1" id="KW-1133">Transmembrane helix</keyword>
<protein>
    <submittedName>
        <fullName evidence="2">Uncharacterized protein</fullName>
    </submittedName>
</protein>
<name>A0A3B0VVC8_9ZZZZ</name>
<accession>A0A3B0VVC8</accession>
<feature type="transmembrane region" description="Helical" evidence="1">
    <location>
        <begin position="125"/>
        <end position="148"/>
    </location>
</feature>
<feature type="transmembrane region" description="Helical" evidence="1">
    <location>
        <begin position="94"/>
        <end position="113"/>
    </location>
</feature>
<reference evidence="2" key="1">
    <citation type="submission" date="2018-06" db="EMBL/GenBank/DDBJ databases">
        <authorList>
            <person name="Zhirakovskaya E."/>
        </authorList>
    </citation>
    <scope>NUCLEOTIDE SEQUENCE</scope>
</reference>
<keyword evidence="1" id="KW-0812">Transmembrane</keyword>
<evidence type="ECO:0000256" key="1">
    <source>
        <dbReference type="SAM" id="Phobius"/>
    </source>
</evidence>
<evidence type="ECO:0000313" key="2">
    <source>
        <dbReference type="EMBL" id="VAW47595.1"/>
    </source>
</evidence>
<dbReference type="AlphaFoldDB" id="A0A3B0VVC8"/>
<gene>
    <name evidence="2" type="ORF">MNBD_GAMMA02-1200</name>
</gene>
<dbReference type="EMBL" id="UOFA01000354">
    <property type="protein sequence ID" value="VAW47595.1"/>
    <property type="molecule type" value="Genomic_DNA"/>
</dbReference>
<keyword evidence="1" id="KW-0472">Membrane</keyword>
<feature type="transmembrane region" description="Helical" evidence="1">
    <location>
        <begin position="45"/>
        <end position="66"/>
    </location>
</feature>
<proteinExistence type="predicted"/>
<organism evidence="2">
    <name type="scientific">hydrothermal vent metagenome</name>
    <dbReference type="NCBI Taxonomy" id="652676"/>
    <lineage>
        <taxon>unclassified sequences</taxon>
        <taxon>metagenomes</taxon>
        <taxon>ecological metagenomes</taxon>
    </lineage>
</organism>